<dbReference type="InterPro" id="IPR036390">
    <property type="entry name" value="WH_DNA-bd_sf"/>
</dbReference>
<dbReference type="SUPFAM" id="SSF46785">
    <property type="entry name" value="Winged helix' DNA-binding domain"/>
    <property type="match status" value="1"/>
</dbReference>
<dbReference type="RefSeq" id="WP_344819433.1">
    <property type="nucleotide sequence ID" value="NZ_BAABCP010000001.1"/>
</dbReference>
<protein>
    <submittedName>
        <fullName evidence="2">Transcriptional regulator</fullName>
    </submittedName>
</protein>
<evidence type="ECO:0000313" key="3">
    <source>
        <dbReference type="Proteomes" id="UP001501591"/>
    </source>
</evidence>
<feature type="domain" description="Winged helix DNA-binding" evidence="1">
    <location>
        <begin position="14"/>
        <end position="92"/>
    </location>
</feature>
<organism evidence="2 3">
    <name type="scientific">Microbacterium soli</name>
    <dbReference type="NCBI Taxonomy" id="446075"/>
    <lineage>
        <taxon>Bacteria</taxon>
        <taxon>Bacillati</taxon>
        <taxon>Actinomycetota</taxon>
        <taxon>Actinomycetes</taxon>
        <taxon>Micrococcales</taxon>
        <taxon>Microbacteriaceae</taxon>
        <taxon>Microbacterium</taxon>
    </lineage>
</organism>
<dbReference type="Proteomes" id="UP001501591">
    <property type="component" value="Unassembled WGS sequence"/>
</dbReference>
<dbReference type="InterPro" id="IPR036388">
    <property type="entry name" value="WH-like_DNA-bd_sf"/>
</dbReference>
<accession>A0ABP7NBY3</accession>
<gene>
    <name evidence="2" type="ORF">GCM10022383_20110</name>
</gene>
<keyword evidence="3" id="KW-1185">Reference proteome</keyword>
<dbReference type="PANTHER" id="PTHR37318:SF1">
    <property type="entry name" value="BSL7504 PROTEIN"/>
    <property type="match status" value="1"/>
</dbReference>
<dbReference type="PANTHER" id="PTHR37318">
    <property type="entry name" value="BSL7504 PROTEIN"/>
    <property type="match status" value="1"/>
</dbReference>
<dbReference type="InterPro" id="IPR027395">
    <property type="entry name" value="WH_DNA-bd_dom"/>
</dbReference>
<dbReference type="EMBL" id="BAABCP010000001">
    <property type="protein sequence ID" value="GAA3942233.1"/>
    <property type="molecule type" value="Genomic_DNA"/>
</dbReference>
<comment type="caution">
    <text evidence="2">The sequence shown here is derived from an EMBL/GenBank/DDBJ whole genome shotgun (WGS) entry which is preliminary data.</text>
</comment>
<reference evidence="3" key="1">
    <citation type="journal article" date="2019" name="Int. J. Syst. Evol. Microbiol.">
        <title>The Global Catalogue of Microorganisms (GCM) 10K type strain sequencing project: providing services to taxonomists for standard genome sequencing and annotation.</title>
        <authorList>
            <consortium name="The Broad Institute Genomics Platform"/>
            <consortium name="The Broad Institute Genome Sequencing Center for Infectious Disease"/>
            <person name="Wu L."/>
            <person name="Ma J."/>
        </authorList>
    </citation>
    <scope>NUCLEOTIDE SEQUENCE [LARGE SCALE GENOMIC DNA]</scope>
    <source>
        <strain evidence="3">JCM 17024</strain>
    </source>
</reference>
<dbReference type="Gene3D" id="1.10.10.10">
    <property type="entry name" value="Winged helix-like DNA-binding domain superfamily/Winged helix DNA-binding domain"/>
    <property type="match status" value="1"/>
</dbReference>
<name>A0ABP7NBY3_9MICO</name>
<evidence type="ECO:0000313" key="2">
    <source>
        <dbReference type="EMBL" id="GAA3942233.1"/>
    </source>
</evidence>
<dbReference type="Pfam" id="PF13601">
    <property type="entry name" value="HTH_34"/>
    <property type="match status" value="1"/>
</dbReference>
<sequence>MAEPRFDELIHAPLRLRICAIAASASSVEFGELLSRLEVSKSALSKHVSQLVHVGYLEETPVTRDGRARLSLSLTPAGRTAYRGHIQALEQITGLHPQAS</sequence>
<proteinExistence type="predicted"/>
<evidence type="ECO:0000259" key="1">
    <source>
        <dbReference type="Pfam" id="PF13601"/>
    </source>
</evidence>